<name>A0AAV7PRV8_PLEWA</name>
<accession>A0AAV7PRV8</accession>
<dbReference type="InterPro" id="IPR041588">
    <property type="entry name" value="Integrase_H2C2"/>
</dbReference>
<dbReference type="EMBL" id="JANPWB010000011">
    <property type="protein sequence ID" value="KAJ1129213.1"/>
    <property type="molecule type" value="Genomic_DNA"/>
</dbReference>
<protein>
    <recommendedName>
        <fullName evidence="1">Gypsy retrotransposon integrase-like protein 1</fullName>
    </recommendedName>
</protein>
<dbReference type="PANTHER" id="PTHR37984">
    <property type="entry name" value="PROTEIN CBG26694"/>
    <property type="match status" value="1"/>
</dbReference>
<evidence type="ECO:0000313" key="4">
    <source>
        <dbReference type="Proteomes" id="UP001066276"/>
    </source>
</evidence>
<dbReference type="AlphaFoldDB" id="A0AAV7PRV8"/>
<dbReference type="Gene3D" id="1.10.340.70">
    <property type="match status" value="1"/>
</dbReference>
<proteinExistence type="predicted"/>
<evidence type="ECO:0000259" key="2">
    <source>
        <dbReference type="Pfam" id="PF17921"/>
    </source>
</evidence>
<evidence type="ECO:0000313" key="3">
    <source>
        <dbReference type="EMBL" id="KAJ1129213.1"/>
    </source>
</evidence>
<dbReference type="InterPro" id="IPR050951">
    <property type="entry name" value="Retrovirus_Pol_polyprotein"/>
</dbReference>
<dbReference type="PANTHER" id="PTHR37984:SF15">
    <property type="entry name" value="INTEGRASE CATALYTIC DOMAIN-CONTAINING PROTEIN"/>
    <property type="match status" value="1"/>
</dbReference>
<reference evidence="3" key="1">
    <citation type="journal article" date="2022" name="bioRxiv">
        <title>Sequencing and chromosome-scale assembly of the giantPleurodeles waltlgenome.</title>
        <authorList>
            <person name="Brown T."/>
            <person name="Elewa A."/>
            <person name="Iarovenko S."/>
            <person name="Subramanian E."/>
            <person name="Araus A.J."/>
            <person name="Petzold A."/>
            <person name="Susuki M."/>
            <person name="Suzuki K.-i.T."/>
            <person name="Hayashi T."/>
            <person name="Toyoda A."/>
            <person name="Oliveira C."/>
            <person name="Osipova E."/>
            <person name="Leigh N.D."/>
            <person name="Simon A."/>
            <person name="Yun M.H."/>
        </authorList>
    </citation>
    <scope>NUCLEOTIDE SEQUENCE</scope>
    <source>
        <strain evidence="3">20211129_DDA</strain>
        <tissue evidence="3">Liver</tissue>
    </source>
</reference>
<comment type="caution">
    <text evidence="3">The sequence shown here is derived from an EMBL/GenBank/DDBJ whole genome shotgun (WGS) entry which is preliminary data.</text>
</comment>
<sequence length="293" mass="32999">MCARVIRTSRQSPVSLAMETPCARVRVSAGSFVRFWSPEQRGRFHHGSVVLGMLAEEEADEDDVLACSLECQLDGAVMEDEWREACGRDEQMKKVMEGILQGWSVCKAVQCEVYKQIFEELSVVNNMLMRAGVLVVPEGLRYKILTLGHEGHTGMQAMKWRIREKCWRPRLDRDVEHFVRDCLACAISDKSQVTLPSPVEAIELPKKAWSKIAVDLIGPVNLLNGQVEYGTVLFDVYSRWPEFKLFKGKDVLGFSVDSRMRSGIPARDSTEENGWRTVGTAPEVIALLSCPTF</sequence>
<keyword evidence="4" id="KW-1185">Reference proteome</keyword>
<feature type="domain" description="Integrase zinc-binding" evidence="2">
    <location>
        <begin position="136"/>
        <end position="188"/>
    </location>
</feature>
<organism evidence="3 4">
    <name type="scientific">Pleurodeles waltl</name>
    <name type="common">Iberian ribbed newt</name>
    <dbReference type="NCBI Taxonomy" id="8319"/>
    <lineage>
        <taxon>Eukaryota</taxon>
        <taxon>Metazoa</taxon>
        <taxon>Chordata</taxon>
        <taxon>Craniata</taxon>
        <taxon>Vertebrata</taxon>
        <taxon>Euteleostomi</taxon>
        <taxon>Amphibia</taxon>
        <taxon>Batrachia</taxon>
        <taxon>Caudata</taxon>
        <taxon>Salamandroidea</taxon>
        <taxon>Salamandridae</taxon>
        <taxon>Pleurodelinae</taxon>
        <taxon>Pleurodeles</taxon>
    </lineage>
</organism>
<dbReference type="Proteomes" id="UP001066276">
    <property type="component" value="Chromosome 7"/>
</dbReference>
<evidence type="ECO:0000256" key="1">
    <source>
        <dbReference type="ARBA" id="ARBA00039658"/>
    </source>
</evidence>
<dbReference type="Pfam" id="PF17921">
    <property type="entry name" value="Integrase_H2C2"/>
    <property type="match status" value="1"/>
</dbReference>
<gene>
    <name evidence="3" type="ORF">NDU88_007584</name>
</gene>